<keyword evidence="2" id="KW-0433">Leucine-rich repeat</keyword>
<dbReference type="Gene3D" id="1.10.8.430">
    <property type="entry name" value="Helical domain of apoptotic protease-activating factors"/>
    <property type="match status" value="1"/>
</dbReference>
<dbReference type="GO" id="GO:0009626">
    <property type="term" value="P:plant-type hypersensitive response"/>
    <property type="evidence" value="ECO:0007669"/>
    <property type="project" value="UniProtKB-ARBA"/>
</dbReference>
<dbReference type="GO" id="GO:0042742">
    <property type="term" value="P:defense response to bacterium"/>
    <property type="evidence" value="ECO:0007669"/>
    <property type="project" value="UniProtKB-ARBA"/>
</dbReference>
<dbReference type="PRINTS" id="PR00364">
    <property type="entry name" value="DISEASERSIST"/>
</dbReference>
<evidence type="ECO:0000259" key="10">
    <source>
        <dbReference type="Pfam" id="PF23598"/>
    </source>
</evidence>
<dbReference type="PaxDb" id="65489-OBART06G13190.1"/>
<evidence type="ECO:0000259" key="9">
    <source>
        <dbReference type="Pfam" id="PF23559"/>
    </source>
</evidence>
<dbReference type="InterPro" id="IPR058922">
    <property type="entry name" value="WHD_DRP"/>
</dbReference>
<dbReference type="Pfam" id="PF00931">
    <property type="entry name" value="NB-ARC"/>
    <property type="match status" value="1"/>
</dbReference>
<dbReference type="InterPro" id="IPR038005">
    <property type="entry name" value="RX-like_CC"/>
</dbReference>
<dbReference type="Gramene" id="OBART06G13190.1">
    <property type="protein sequence ID" value="OBART06G13190.1"/>
    <property type="gene ID" value="OBART06G13190"/>
</dbReference>
<dbReference type="SUPFAM" id="SSF52058">
    <property type="entry name" value="L domain-like"/>
    <property type="match status" value="1"/>
</dbReference>
<dbReference type="Gene3D" id="3.80.10.10">
    <property type="entry name" value="Ribonuclease Inhibitor"/>
    <property type="match status" value="1"/>
</dbReference>
<name>A0A0D3GG30_9ORYZ</name>
<dbReference type="HOGENOM" id="CLU_000837_25_4_1"/>
<protein>
    <recommendedName>
        <fullName evidence="13">Blast resistance protein</fullName>
    </recommendedName>
</protein>
<organism evidence="11">
    <name type="scientific">Oryza barthii</name>
    <dbReference type="NCBI Taxonomy" id="65489"/>
    <lineage>
        <taxon>Eukaryota</taxon>
        <taxon>Viridiplantae</taxon>
        <taxon>Streptophyta</taxon>
        <taxon>Embryophyta</taxon>
        <taxon>Tracheophyta</taxon>
        <taxon>Spermatophyta</taxon>
        <taxon>Magnoliopsida</taxon>
        <taxon>Liliopsida</taxon>
        <taxon>Poales</taxon>
        <taxon>Poaceae</taxon>
        <taxon>BOP clade</taxon>
        <taxon>Oryzoideae</taxon>
        <taxon>Oryzeae</taxon>
        <taxon>Oryzinae</taxon>
        <taxon>Oryza</taxon>
    </lineage>
</organism>
<dbReference type="InterPro" id="IPR002182">
    <property type="entry name" value="NB-ARC"/>
</dbReference>
<dbReference type="InterPro" id="IPR044974">
    <property type="entry name" value="Disease_R_plants"/>
</dbReference>
<dbReference type="Proteomes" id="UP000026960">
    <property type="component" value="Chromosome 6"/>
</dbReference>
<feature type="domain" description="NB-ARC" evidence="7">
    <location>
        <begin position="183"/>
        <end position="351"/>
    </location>
</feature>
<dbReference type="GO" id="GO:0002758">
    <property type="term" value="P:innate immune response-activating signaling pathway"/>
    <property type="evidence" value="ECO:0007669"/>
    <property type="project" value="UniProtKB-ARBA"/>
</dbReference>
<dbReference type="GO" id="GO:0043531">
    <property type="term" value="F:ADP binding"/>
    <property type="evidence" value="ECO:0007669"/>
    <property type="project" value="InterPro"/>
</dbReference>
<dbReference type="Gene3D" id="1.10.10.10">
    <property type="entry name" value="Winged helix-like DNA-binding domain superfamily/Winged helix DNA-binding domain"/>
    <property type="match status" value="1"/>
</dbReference>
<dbReference type="Gene3D" id="1.20.5.4130">
    <property type="match status" value="1"/>
</dbReference>
<feature type="domain" description="Disease resistance protein winged helix" evidence="9">
    <location>
        <begin position="439"/>
        <end position="510"/>
    </location>
</feature>
<dbReference type="InterPro" id="IPR027417">
    <property type="entry name" value="P-loop_NTPase"/>
</dbReference>
<accession>A0A0D3GG30</accession>
<dbReference type="PANTHER" id="PTHR23155">
    <property type="entry name" value="DISEASE RESISTANCE PROTEIN RP"/>
    <property type="match status" value="1"/>
</dbReference>
<evidence type="ECO:0000256" key="3">
    <source>
        <dbReference type="ARBA" id="ARBA00022737"/>
    </source>
</evidence>
<evidence type="ECO:0000256" key="6">
    <source>
        <dbReference type="ARBA" id="ARBA00023054"/>
    </source>
</evidence>
<evidence type="ECO:0000256" key="1">
    <source>
        <dbReference type="ARBA" id="ARBA00008894"/>
    </source>
</evidence>
<dbReference type="Pfam" id="PF23559">
    <property type="entry name" value="WHD_DRP"/>
    <property type="match status" value="1"/>
</dbReference>
<evidence type="ECO:0000259" key="8">
    <source>
        <dbReference type="Pfam" id="PF18052"/>
    </source>
</evidence>
<dbReference type="InterPro" id="IPR036388">
    <property type="entry name" value="WH-like_DNA-bd_sf"/>
</dbReference>
<sequence length="924" mass="105210">MAEGVVGSLIVKLGDALASEAVEVAKSLLGLEGSALKRLFSEIREVKGELESIHAFLQAAERFKDADETTSAFVKQVRSLALSIEDVVDEFTYELGEGDGRMGMAVALKRMCKMGTWSRLAGNLQDIKVNLKNAAERRIRYDLKGVERGAKSTAGRRSSNWRSDSVLFKREDELVGIEKKRDLLMKWVKDEEQRRMVVSVWGMGGIGKTALVANVYNAIKADFDTCAWITVSQSYEADDLLRRTAQEFRKNDRKKDFPIDVDITNYRGLVETTRSYLENKRYVLVLDDVWNANVWFDSKDAFEDGNIGRIILTSRNYDVALLAHETHIINLQPLEKHHAWDLFCKEAFWKNEIRNCPPELQPWANNFVDKCNGLPIAIVCIGRLLSFQGSTYSDWEKVYKNLEMQLTNNSIMDMMNIILKISLEDLPHNIKNCFLYCSMFPENYVMKRKSLVRLWVAEGFIEETEHRTLEEVAEHYLTELVNRCLLLLVKRNEAGHVHEVQMHDILRVLALSKAREQNFCIVVNHSRSTHLIGEARRLSIQRGDFAQLADHAPHLRSLLLFQSSPNVSSLHSLPKSVKLLSVLDLTDSSVDRLPKEVFGLFNLRFLGLRRTKISKLPSSIGRLKNLLVLDAWKCKIVKLPLAITKLQKLTHLIVTSKAVVVSKQFVPSVGVPAPLRICSMTTLQTLLLMEASSQMVHHLGSLVELRTFRINKVRSCHCEQLFMAITNMIHLTRLGIQADSSQEVLHLESLKPPPLLQKLFLQGTLSHESLPHFVSVSNLNNLTFLRLAGSRIDENAFLNLEGLQQLVKLQLYDAYDGMNIYFHENSFPKLRILKIWGAPHLNEIKMTKGAVASLTDLKFLLCPNLKQLPCGIEHVRTLEELTLDHTAEELVDRVRQKKERMICDVQRVYVGFIRNGVLAAERIQ</sequence>
<dbReference type="AlphaFoldDB" id="A0A0D3GG30"/>
<dbReference type="Pfam" id="PF18052">
    <property type="entry name" value="Rx_N"/>
    <property type="match status" value="1"/>
</dbReference>
<dbReference type="PANTHER" id="PTHR23155:SF961">
    <property type="entry name" value="DISEASE RELATED PROTEIN 2"/>
    <property type="match status" value="1"/>
</dbReference>
<evidence type="ECO:0000256" key="4">
    <source>
        <dbReference type="ARBA" id="ARBA00022741"/>
    </source>
</evidence>
<evidence type="ECO:0000256" key="2">
    <source>
        <dbReference type="ARBA" id="ARBA00022614"/>
    </source>
</evidence>
<keyword evidence="12" id="KW-1185">Reference proteome</keyword>
<dbReference type="InterPro" id="IPR032675">
    <property type="entry name" value="LRR_dom_sf"/>
</dbReference>
<dbReference type="eggNOG" id="KOG4658">
    <property type="taxonomic scope" value="Eukaryota"/>
</dbReference>
<reference evidence="11" key="2">
    <citation type="submission" date="2015-03" db="UniProtKB">
        <authorList>
            <consortium name="EnsemblPlants"/>
        </authorList>
    </citation>
    <scope>IDENTIFICATION</scope>
</reference>
<reference evidence="11" key="1">
    <citation type="journal article" date="2009" name="Rice">
        <title>De Novo Next Generation Sequencing of Plant Genomes.</title>
        <authorList>
            <person name="Rounsley S."/>
            <person name="Marri P.R."/>
            <person name="Yu Y."/>
            <person name="He R."/>
            <person name="Sisneros N."/>
            <person name="Goicoechea J.L."/>
            <person name="Lee S.J."/>
            <person name="Angelova A."/>
            <person name="Kudrna D."/>
            <person name="Luo M."/>
            <person name="Affourtit J."/>
            <person name="Desany B."/>
            <person name="Knight J."/>
            <person name="Niazi F."/>
            <person name="Egholm M."/>
            <person name="Wing R.A."/>
        </authorList>
    </citation>
    <scope>NUCLEOTIDE SEQUENCE [LARGE SCALE GENOMIC DNA]</scope>
    <source>
        <strain evidence="11">cv. IRGC 105608</strain>
    </source>
</reference>
<evidence type="ECO:0008006" key="13">
    <source>
        <dbReference type="Google" id="ProtNLM"/>
    </source>
</evidence>
<proteinExistence type="inferred from homology"/>
<dbReference type="InterPro" id="IPR042197">
    <property type="entry name" value="Apaf_helical"/>
</dbReference>
<dbReference type="Pfam" id="PF23598">
    <property type="entry name" value="LRR_14"/>
    <property type="match status" value="1"/>
</dbReference>
<keyword evidence="5" id="KW-0611">Plant defense</keyword>
<dbReference type="CDD" id="cd14798">
    <property type="entry name" value="RX-CC_like"/>
    <property type="match status" value="1"/>
</dbReference>
<dbReference type="Gene3D" id="3.40.50.300">
    <property type="entry name" value="P-loop containing nucleotide triphosphate hydrolases"/>
    <property type="match status" value="1"/>
</dbReference>
<dbReference type="InterPro" id="IPR055414">
    <property type="entry name" value="LRR_R13L4/SHOC2-like"/>
</dbReference>
<dbReference type="FunFam" id="1.10.10.10:FF:000322">
    <property type="entry name" value="Probable disease resistance protein At1g63360"/>
    <property type="match status" value="1"/>
</dbReference>
<keyword evidence="4" id="KW-0547">Nucleotide-binding</keyword>
<dbReference type="SUPFAM" id="SSF52540">
    <property type="entry name" value="P-loop containing nucleoside triphosphate hydrolases"/>
    <property type="match status" value="1"/>
</dbReference>
<keyword evidence="6" id="KW-0175">Coiled coil</keyword>
<comment type="similarity">
    <text evidence="1">Belongs to the disease resistance NB-LRR family.</text>
</comment>
<evidence type="ECO:0000259" key="7">
    <source>
        <dbReference type="Pfam" id="PF00931"/>
    </source>
</evidence>
<dbReference type="STRING" id="65489.A0A0D3GG30"/>
<feature type="domain" description="Disease resistance N-terminal" evidence="8">
    <location>
        <begin position="5"/>
        <end position="99"/>
    </location>
</feature>
<evidence type="ECO:0000256" key="5">
    <source>
        <dbReference type="ARBA" id="ARBA00022821"/>
    </source>
</evidence>
<feature type="domain" description="Disease resistance R13L4/SHOC-2-like LRR" evidence="10">
    <location>
        <begin position="554"/>
        <end position="899"/>
    </location>
</feature>
<dbReference type="EnsemblPlants" id="OBART06G13190.1">
    <property type="protein sequence ID" value="OBART06G13190.1"/>
    <property type="gene ID" value="OBART06G13190"/>
</dbReference>
<evidence type="ECO:0000313" key="12">
    <source>
        <dbReference type="Proteomes" id="UP000026960"/>
    </source>
</evidence>
<dbReference type="InterPro" id="IPR041118">
    <property type="entry name" value="Rx_N"/>
</dbReference>
<evidence type="ECO:0000313" key="11">
    <source>
        <dbReference type="EnsemblPlants" id="OBART06G13190.1"/>
    </source>
</evidence>
<keyword evidence="3" id="KW-0677">Repeat</keyword>